<reference evidence="1" key="1">
    <citation type="submission" date="2023-06" db="EMBL/GenBank/DDBJ databases">
        <authorList>
            <consortium name="Lawrence Berkeley National Laboratory"/>
            <person name="Ahrendt S."/>
            <person name="Sahu N."/>
            <person name="Indic B."/>
            <person name="Wong-Bajracharya J."/>
            <person name="Merenyi Z."/>
            <person name="Ke H.-M."/>
            <person name="Monk M."/>
            <person name="Kocsube S."/>
            <person name="Drula E."/>
            <person name="Lipzen A."/>
            <person name="Balint B."/>
            <person name="Henrissat B."/>
            <person name="Andreopoulos B."/>
            <person name="Martin F.M."/>
            <person name="Harder C.B."/>
            <person name="Rigling D."/>
            <person name="Ford K.L."/>
            <person name="Foster G.D."/>
            <person name="Pangilinan J."/>
            <person name="Papanicolaou A."/>
            <person name="Barry K."/>
            <person name="LaButti K."/>
            <person name="Viragh M."/>
            <person name="Koriabine M."/>
            <person name="Yan M."/>
            <person name="Riley R."/>
            <person name="Champramary S."/>
            <person name="Plett K.L."/>
            <person name="Tsai I.J."/>
            <person name="Slot J."/>
            <person name="Sipos G."/>
            <person name="Plett J."/>
            <person name="Nagy L.G."/>
            <person name="Grigoriev I.V."/>
        </authorList>
    </citation>
    <scope>NUCLEOTIDE SEQUENCE</scope>
    <source>
        <strain evidence="1">CCBAS 213</strain>
    </source>
</reference>
<dbReference type="GeneID" id="85354122"/>
<name>A0AA39J432_ARMTA</name>
<accession>A0AA39J432</accession>
<evidence type="ECO:0000313" key="2">
    <source>
        <dbReference type="Proteomes" id="UP001175211"/>
    </source>
</evidence>
<dbReference type="AlphaFoldDB" id="A0AA39J432"/>
<dbReference type="Proteomes" id="UP001175211">
    <property type="component" value="Unassembled WGS sequence"/>
</dbReference>
<dbReference type="EMBL" id="JAUEPS010000143">
    <property type="protein sequence ID" value="KAK0435698.1"/>
    <property type="molecule type" value="Genomic_DNA"/>
</dbReference>
<proteinExistence type="predicted"/>
<keyword evidence="2" id="KW-1185">Reference proteome</keyword>
<organism evidence="1 2">
    <name type="scientific">Armillaria tabescens</name>
    <name type="common">Ringless honey mushroom</name>
    <name type="synonym">Agaricus tabescens</name>
    <dbReference type="NCBI Taxonomy" id="1929756"/>
    <lineage>
        <taxon>Eukaryota</taxon>
        <taxon>Fungi</taxon>
        <taxon>Dikarya</taxon>
        <taxon>Basidiomycota</taxon>
        <taxon>Agaricomycotina</taxon>
        <taxon>Agaricomycetes</taxon>
        <taxon>Agaricomycetidae</taxon>
        <taxon>Agaricales</taxon>
        <taxon>Marasmiineae</taxon>
        <taxon>Physalacriaceae</taxon>
        <taxon>Desarmillaria</taxon>
    </lineage>
</organism>
<comment type="caution">
    <text evidence="1">The sequence shown here is derived from an EMBL/GenBank/DDBJ whole genome shotgun (WGS) entry which is preliminary data.</text>
</comment>
<dbReference type="RefSeq" id="XP_060322058.1">
    <property type="nucleotide sequence ID" value="XM_060470574.1"/>
</dbReference>
<protein>
    <submittedName>
        <fullName evidence="1">Uncharacterized protein</fullName>
    </submittedName>
</protein>
<gene>
    <name evidence="1" type="ORF">EV420DRAFT_1487889</name>
</gene>
<sequence length="139" mass="15427">MFSIQLSCLQSSLQAVSQALVPLAHLAYSMWYPACKGEASNCFQRHCSTPHWMTFAHGQNMSKNCQQEEWLAGIDDPSSAGHQREEKEFVGLDPGALCILKDKQLALTQLSHNTPPSAVQQIGPSQSWVSEYYPQSWGS</sequence>
<evidence type="ECO:0000313" key="1">
    <source>
        <dbReference type="EMBL" id="KAK0435698.1"/>
    </source>
</evidence>